<protein>
    <submittedName>
        <fullName evidence="1">Uncharacterized protein</fullName>
    </submittedName>
</protein>
<name>A0A0B7GWT4_TREPH</name>
<proteinExistence type="predicted"/>
<gene>
    <name evidence="1" type="ORF">TPHV1_250016</name>
</gene>
<keyword evidence="2" id="KW-1185">Reference proteome</keyword>
<dbReference type="Proteomes" id="UP000042527">
    <property type="component" value="Unassembled WGS sequence"/>
</dbReference>
<dbReference type="EMBL" id="CDNC01000018">
    <property type="protein sequence ID" value="CEM61997.1"/>
    <property type="molecule type" value="Genomic_DNA"/>
</dbReference>
<reference evidence="2" key="1">
    <citation type="submission" date="2015-01" db="EMBL/GenBank/DDBJ databases">
        <authorList>
            <person name="Manzoor Shahid"/>
            <person name="Zubair Saima"/>
        </authorList>
    </citation>
    <scope>NUCLEOTIDE SEQUENCE [LARGE SCALE GENOMIC DNA]</scope>
    <source>
        <strain evidence="2">V1</strain>
    </source>
</reference>
<evidence type="ECO:0000313" key="1">
    <source>
        <dbReference type="EMBL" id="CEM61997.1"/>
    </source>
</evidence>
<accession>A0A0B7GWT4</accession>
<sequence length="42" mass="4816">MVPNRSDVLKQNYLQSFKTRRLLFDTDVKIRTATDGGGSMQQ</sequence>
<evidence type="ECO:0000313" key="2">
    <source>
        <dbReference type="Proteomes" id="UP000042527"/>
    </source>
</evidence>
<organism evidence="1 2">
    <name type="scientific">Treponema phagedenis</name>
    <dbReference type="NCBI Taxonomy" id="162"/>
    <lineage>
        <taxon>Bacteria</taxon>
        <taxon>Pseudomonadati</taxon>
        <taxon>Spirochaetota</taxon>
        <taxon>Spirochaetia</taxon>
        <taxon>Spirochaetales</taxon>
        <taxon>Treponemataceae</taxon>
        <taxon>Treponema</taxon>
    </lineage>
</organism>
<dbReference type="AlphaFoldDB" id="A0A0B7GWT4"/>